<evidence type="ECO:0000313" key="8">
    <source>
        <dbReference type="EMBL" id="KAJ5070187.1"/>
    </source>
</evidence>
<reference evidence="8" key="1">
    <citation type="submission" date="2022-10" db="EMBL/GenBank/DDBJ databases">
        <title>Novel sulphate-reducing endosymbionts in the free-living metamonad Anaeramoeba.</title>
        <authorList>
            <person name="Jerlstrom-Hultqvist J."/>
            <person name="Cepicka I."/>
            <person name="Gallot-Lavallee L."/>
            <person name="Salas-Leiva D."/>
            <person name="Curtis B.A."/>
            <person name="Zahonova K."/>
            <person name="Pipaliya S."/>
            <person name="Dacks J."/>
            <person name="Roger A.J."/>
        </authorList>
    </citation>
    <scope>NUCLEOTIDE SEQUENCE</scope>
    <source>
        <strain evidence="8">BMAN</strain>
    </source>
</reference>
<comment type="subcellular location">
    <subcellularLocation>
        <location evidence="1">Endomembrane system</location>
        <topology evidence="1">Multi-pass membrane protein</topology>
    </subcellularLocation>
</comment>
<protein>
    <recommendedName>
        <fullName evidence="7">THH1/TOM1/TOM3 domain-containing protein</fullName>
    </recommendedName>
</protein>
<sequence length="145" mass="16843">MKPGDLVGIILYSLILIFTIVQLIRFYIYKKINPYNLLQIQFHVLVLFFLIGRIIWLALNNVKNANALLKFILNRFAYLSFFTSFTLLVFFWAEISHGLISGANQTSLKKLKIPFFIANAVLYLYTLICAIVFDFTHSEIEDILI</sequence>
<evidence type="ECO:0000313" key="9">
    <source>
        <dbReference type="Proteomes" id="UP001149090"/>
    </source>
</evidence>
<keyword evidence="5 6" id="KW-0472">Membrane</keyword>
<dbReference type="Proteomes" id="UP001149090">
    <property type="component" value="Unassembled WGS sequence"/>
</dbReference>
<dbReference type="InterPro" id="IPR040226">
    <property type="entry name" value="THH1/TOM1/TOM3"/>
</dbReference>
<feature type="transmembrane region" description="Helical" evidence="6">
    <location>
        <begin position="113"/>
        <end position="133"/>
    </location>
</feature>
<keyword evidence="4 6" id="KW-1133">Transmembrane helix</keyword>
<feature type="domain" description="THH1/TOM1/TOM3" evidence="7">
    <location>
        <begin position="10"/>
        <end position="135"/>
    </location>
</feature>
<dbReference type="Pfam" id="PF06454">
    <property type="entry name" value="THH1_TOM1-3_dom"/>
    <property type="match status" value="1"/>
</dbReference>
<feature type="transmembrane region" description="Helical" evidence="6">
    <location>
        <begin position="40"/>
        <end position="59"/>
    </location>
</feature>
<dbReference type="PANTHER" id="PTHR31142:SF3">
    <property type="entry name" value="THH1_TOM1_TOM3 DOMAIN-CONTAINING PROTEIN"/>
    <property type="match status" value="1"/>
</dbReference>
<dbReference type="PANTHER" id="PTHR31142">
    <property type="entry name" value="TOBAMOVIRUS MULTIPLICATION PROTEIN 1-LIKE ISOFORM X1"/>
    <property type="match status" value="1"/>
</dbReference>
<evidence type="ECO:0000256" key="5">
    <source>
        <dbReference type="ARBA" id="ARBA00023136"/>
    </source>
</evidence>
<accession>A0A9Q0LC66</accession>
<name>A0A9Q0LC66_ANAIG</name>
<evidence type="ECO:0000256" key="2">
    <source>
        <dbReference type="ARBA" id="ARBA00006779"/>
    </source>
</evidence>
<keyword evidence="9" id="KW-1185">Reference proteome</keyword>
<feature type="transmembrane region" description="Helical" evidence="6">
    <location>
        <begin position="71"/>
        <end position="93"/>
    </location>
</feature>
<evidence type="ECO:0000256" key="1">
    <source>
        <dbReference type="ARBA" id="ARBA00004127"/>
    </source>
</evidence>
<gene>
    <name evidence="8" type="ORF">M0811_11216</name>
</gene>
<evidence type="ECO:0000256" key="6">
    <source>
        <dbReference type="SAM" id="Phobius"/>
    </source>
</evidence>
<keyword evidence="3 6" id="KW-0812">Transmembrane</keyword>
<dbReference type="InterPro" id="IPR009457">
    <property type="entry name" value="THH1/TOM1/TOM3_dom"/>
</dbReference>
<evidence type="ECO:0000259" key="7">
    <source>
        <dbReference type="Pfam" id="PF06454"/>
    </source>
</evidence>
<feature type="transmembrane region" description="Helical" evidence="6">
    <location>
        <begin position="6"/>
        <end position="28"/>
    </location>
</feature>
<comment type="similarity">
    <text evidence="2">Belongs to the plant tobamovirus multiplication TOM1 protein family.</text>
</comment>
<evidence type="ECO:0000256" key="3">
    <source>
        <dbReference type="ARBA" id="ARBA00022692"/>
    </source>
</evidence>
<proteinExistence type="inferred from homology"/>
<dbReference type="GO" id="GO:0012505">
    <property type="term" value="C:endomembrane system"/>
    <property type="evidence" value="ECO:0007669"/>
    <property type="project" value="UniProtKB-SubCell"/>
</dbReference>
<organism evidence="8 9">
    <name type="scientific">Anaeramoeba ignava</name>
    <name type="common">Anaerobic marine amoeba</name>
    <dbReference type="NCBI Taxonomy" id="1746090"/>
    <lineage>
        <taxon>Eukaryota</taxon>
        <taxon>Metamonada</taxon>
        <taxon>Anaeramoebidae</taxon>
        <taxon>Anaeramoeba</taxon>
    </lineage>
</organism>
<evidence type="ECO:0000256" key="4">
    <source>
        <dbReference type="ARBA" id="ARBA00022989"/>
    </source>
</evidence>
<dbReference type="AlphaFoldDB" id="A0A9Q0LC66"/>
<comment type="caution">
    <text evidence="8">The sequence shown here is derived from an EMBL/GenBank/DDBJ whole genome shotgun (WGS) entry which is preliminary data.</text>
</comment>
<dbReference type="EMBL" id="JAPDFW010000098">
    <property type="protein sequence ID" value="KAJ5070187.1"/>
    <property type="molecule type" value="Genomic_DNA"/>
</dbReference>